<dbReference type="GO" id="GO:0003677">
    <property type="term" value="F:DNA binding"/>
    <property type="evidence" value="ECO:0007669"/>
    <property type="project" value="UniProtKB-KW"/>
</dbReference>
<evidence type="ECO:0000313" key="9">
    <source>
        <dbReference type="Proteomes" id="UP000612361"/>
    </source>
</evidence>
<dbReference type="PANTHER" id="PTHR43214">
    <property type="entry name" value="TWO-COMPONENT RESPONSE REGULATOR"/>
    <property type="match status" value="1"/>
</dbReference>
<dbReference type="SMART" id="SM00421">
    <property type="entry name" value="HTH_LUXR"/>
    <property type="match status" value="1"/>
</dbReference>
<reference evidence="8" key="1">
    <citation type="submission" date="2020-08" db="EMBL/GenBank/DDBJ databases">
        <title>Novel species isolated from subtropical streams in China.</title>
        <authorList>
            <person name="Lu H."/>
        </authorList>
    </citation>
    <scope>NUCLEOTIDE SEQUENCE</scope>
    <source>
        <strain evidence="8">CY7W</strain>
    </source>
</reference>
<dbReference type="Pfam" id="PF00072">
    <property type="entry name" value="Response_reg"/>
    <property type="match status" value="1"/>
</dbReference>
<feature type="domain" description="Response regulatory" evidence="7">
    <location>
        <begin position="8"/>
        <end position="124"/>
    </location>
</feature>
<keyword evidence="2" id="KW-0805">Transcription regulation</keyword>
<dbReference type="InterPro" id="IPR058245">
    <property type="entry name" value="NreC/VraR/RcsB-like_REC"/>
</dbReference>
<dbReference type="SUPFAM" id="SSF52172">
    <property type="entry name" value="CheY-like"/>
    <property type="match status" value="1"/>
</dbReference>
<evidence type="ECO:0000256" key="1">
    <source>
        <dbReference type="ARBA" id="ARBA00022553"/>
    </source>
</evidence>
<dbReference type="EMBL" id="JACOGG010000035">
    <property type="protein sequence ID" value="MBC3937175.1"/>
    <property type="molecule type" value="Genomic_DNA"/>
</dbReference>
<evidence type="ECO:0000259" key="6">
    <source>
        <dbReference type="PROSITE" id="PS50043"/>
    </source>
</evidence>
<gene>
    <name evidence="8" type="ORF">H8K47_17595</name>
</gene>
<evidence type="ECO:0000256" key="2">
    <source>
        <dbReference type="ARBA" id="ARBA00023015"/>
    </source>
</evidence>
<feature type="domain" description="HTH luxR-type" evidence="6">
    <location>
        <begin position="139"/>
        <end position="204"/>
    </location>
</feature>
<dbReference type="InterPro" id="IPR016032">
    <property type="entry name" value="Sig_transdc_resp-reg_C-effctor"/>
</dbReference>
<name>A0A923L056_9BURK</name>
<evidence type="ECO:0000256" key="3">
    <source>
        <dbReference type="ARBA" id="ARBA00023125"/>
    </source>
</evidence>
<evidence type="ECO:0000256" key="5">
    <source>
        <dbReference type="PROSITE-ProRule" id="PRU00169"/>
    </source>
</evidence>
<keyword evidence="3" id="KW-0238">DNA-binding</keyword>
<dbReference type="PRINTS" id="PR00038">
    <property type="entry name" value="HTHLUXR"/>
</dbReference>
<dbReference type="SUPFAM" id="SSF46894">
    <property type="entry name" value="C-terminal effector domain of the bipartite response regulators"/>
    <property type="match status" value="1"/>
</dbReference>
<dbReference type="Proteomes" id="UP000612361">
    <property type="component" value="Unassembled WGS sequence"/>
</dbReference>
<dbReference type="CDD" id="cd06170">
    <property type="entry name" value="LuxR_C_like"/>
    <property type="match status" value="1"/>
</dbReference>
<dbReference type="Pfam" id="PF00196">
    <property type="entry name" value="GerE"/>
    <property type="match status" value="1"/>
</dbReference>
<dbReference type="GO" id="GO:0000160">
    <property type="term" value="P:phosphorelay signal transduction system"/>
    <property type="evidence" value="ECO:0007669"/>
    <property type="project" value="InterPro"/>
</dbReference>
<evidence type="ECO:0000313" key="8">
    <source>
        <dbReference type="EMBL" id="MBC3937175.1"/>
    </source>
</evidence>
<dbReference type="GO" id="GO:0006355">
    <property type="term" value="P:regulation of DNA-templated transcription"/>
    <property type="evidence" value="ECO:0007669"/>
    <property type="project" value="InterPro"/>
</dbReference>
<proteinExistence type="predicted"/>
<dbReference type="CDD" id="cd17535">
    <property type="entry name" value="REC_NarL-like"/>
    <property type="match status" value="1"/>
</dbReference>
<evidence type="ECO:0000259" key="7">
    <source>
        <dbReference type="PROSITE" id="PS50110"/>
    </source>
</evidence>
<dbReference type="Gene3D" id="3.40.50.2300">
    <property type="match status" value="1"/>
</dbReference>
<comment type="caution">
    <text evidence="8">The sequence shown here is derived from an EMBL/GenBank/DDBJ whole genome shotgun (WGS) entry which is preliminary data.</text>
</comment>
<dbReference type="PANTHER" id="PTHR43214:SF41">
    <property type="entry name" value="NITRATE_NITRITE RESPONSE REGULATOR PROTEIN NARP"/>
    <property type="match status" value="1"/>
</dbReference>
<sequence length="205" mass="22363">MHPRATINLLLVDDHPLVRDGLRARLETVSHFYIVGEAANAQDALAIAGRAKTDLVLMDINLGTANGISLTSRFTQEYPHISIIMLSMHDKAEYVTQSIQAGAKAYVLKDAPAEDIINAIESVTAGGTYFSAGLRKSDENGANQVLTQRELCVLKSIATGKSNKHIAQDLGLSVRTVETHRLNIKRKLNIEGQADLIRYALSQTD</sequence>
<dbReference type="PROSITE" id="PS00622">
    <property type="entry name" value="HTH_LUXR_1"/>
    <property type="match status" value="1"/>
</dbReference>
<dbReference type="RefSeq" id="WP_186882661.1">
    <property type="nucleotide sequence ID" value="NZ_JACOGG010000035.1"/>
</dbReference>
<organism evidence="8 9">
    <name type="scientific">Undibacterium rugosum</name>
    <dbReference type="NCBI Taxonomy" id="2762291"/>
    <lineage>
        <taxon>Bacteria</taxon>
        <taxon>Pseudomonadati</taxon>
        <taxon>Pseudomonadota</taxon>
        <taxon>Betaproteobacteria</taxon>
        <taxon>Burkholderiales</taxon>
        <taxon>Oxalobacteraceae</taxon>
        <taxon>Undibacterium</taxon>
    </lineage>
</organism>
<dbReference type="AlphaFoldDB" id="A0A923L056"/>
<keyword evidence="9" id="KW-1185">Reference proteome</keyword>
<dbReference type="InterPro" id="IPR000792">
    <property type="entry name" value="Tscrpt_reg_LuxR_C"/>
</dbReference>
<keyword evidence="4" id="KW-0804">Transcription</keyword>
<dbReference type="InterPro" id="IPR001789">
    <property type="entry name" value="Sig_transdc_resp-reg_receiver"/>
</dbReference>
<dbReference type="PROSITE" id="PS50043">
    <property type="entry name" value="HTH_LUXR_2"/>
    <property type="match status" value="1"/>
</dbReference>
<keyword evidence="1 5" id="KW-0597">Phosphoprotein</keyword>
<dbReference type="InterPro" id="IPR039420">
    <property type="entry name" value="WalR-like"/>
</dbReference>
<accession>A0A923L056</accession>
<dbReference type="SMART" id="SM00448">
    <property type="entry name" value="REC"/>
    <property type="match status" value="1"/>
</dbReference>
<evidence type="ECO:0000256" key="4">
    <source>
        <dbReference type="ARBA" id="ARBA00023163"/>
    </source>
</evidence>
<protein>
    <submittedName>
        <fullName evidence="8">Response regulator transcription factor</fullName>
    </submittedName>
</protein>
<dbReference type="InterPro" id="IPR011006">
    <property type="entry name" value="CheY-like_superfamily"/>
</dbReference>
<dbReference type="PROSITE" id="PS50110">
    <property type="entry name" value="RESPONSE_REGULATORY"/>
    <property type="match status" value="1"/>
</dbReference>
<feature type="modified residue" description="4-aspartylphosphate" evidence="5">
    <location>
        <position position="59"/>
    </location>
</feature>